<name>A0AAN6S8N5_9PEZI</name>
<sequence length="123" mass="13326">MKSWLLWMGLFGCASHGLGCEKLCSAGIDSGDRLHQAAGTGLVQGWCRNAGRAVRLQATSVVSQIRGGQRKKEFLRSSLTLFAICGSTTTIYTGVSSGTNRMHGMERGREKKEKLCSWVCVLS</sequence>
<proteinExistence type="predicted"/>
<evidence type="ECO:0008006" key="4">
    <source>
        <dbReference type="Google" id="ProtNLM"/>
    </source>
</evidence>
<dbReference type="AlphaFoldDB" id="A0AAN6S8N5"/>
<evidence type="ECO:0000313" key="3">
    <source>
        <dbReference type="Proteomes" id="UP001303473"/>
    </source>
</evidence>
<evidence type="ECO:0000313" key="2">
    <source>
        <dbReference type="EMBL" id="KAK3944555.1"/>
    </source>
</evidence>
<feature type="chain" id="PRO_5042932560" description="Secreted protein" evidence="1">
    <location>
        <begin position="21"/>
        <end position="123"/>
    </location>
</feature>
<keyword evidence="1" id="KW-0732">Signal</keyword>
<dbReference type="Proteomes" id="UP001303473">
    <property type="component" value="Unassembled WGS sequence"/>
</dbReference>
<evidence type="ECO:0000256" key="1">
    <source>
        <dbReference type="SAM" id="SignalP"/>
    </source>
</evidence>
<feature type="signal peptide" evidence="1">
    <location>
        <begin position="1"/>
        <end position="20"/>
    </location>
</feature>
<organism evidence="2 3">
    <name type="scientific">Diplogelasinospora grovesii</name>
    <dbReference type="NCBI Taxonomy" id="303347"/>
    <lineage>
        <taxon>Eukaryota</taxon>
        <taxon>Fungi</taxon>
        <taxon>Dikarya</taxon>
        <taxon>Ascomycota</taxon>
        <taxon>Pezizomycotina</taxon>
        <taxon>Sordariomycetes</taxon>
        <taxon>Sordariomycetidae</taxon>
        <taxon>Sordariales</taxon>
        <taxon>Diplogelasinosporaceae</taxon>
        <taxon>Diplogelasinospora</taxon>
    </lineage>
</organism>
<keyword evidence="3" id="KW-1185">Reference proteome</keyword>
<protein>
    <recommendedName>
        <fullName evidence="4">Secreted protein</fullName>
    </recommendedName>
</protein>
<dbReference type="EMBL" id="MU853759">
    <property type="protein sequence ID" value="KAK3944555.1"/>
    <property type="molecule type" value="Genomic_DNA"/>
</dbReference>
<comment type="caution">
    <text evidence="2">The sequence shown here is derived from an EMBL/GenBank/DDBJ whole genome shotgun (WGS) entry which is preliminary data.</text>
</comment>
<gene>
    <name evidence="2" type="ORF">QBC46DRAFT_374672</name>
</gene>
<accession>A0AAN6S8N5</accession>
<reference evidence="3" key="1">
    <citation type="journal article" date="2023" name="Mol. Phylogenet. Evol.">
        <title>Genome-scale phylogeny and comparative genomics of the fungal order Sordariales.</title>
        <authorList>
            <person name="Hensen N."/>
            <person name="Bonometti L."/>
            <person name="Westerberg I."/>
            <person name="Brannstrom I.O."/>
            <person name="Guillou S."/>
            <person name="Cros-Aarteil S."/>
            <person name="Calhoun S."/>
            <person name="Haridas S."/>
            <person name="Kuo A."/>
            <person name="Mondo S."/>
            <person name="Pangilinan J."/>
            <person name="Riley R."/>
            <person name="LaButti K."/>
            <person name="Andreopoulos B."/>
            <person name="Lipzen A."/>
            <person name="Chen C."/>
            <person name="Yan M."/>
            <person name="Daum C."/>
            <person name="Ng V."/>
            <person name="Clum A."/>
            <person name="Steindorff A."/>
            <person name="Ohm R.A."/>
            <person name="Martin F."/>
            <person name="Silar P."/>
            <person name="Natvig D.O."/>
            <person name="Lalanne C."/>
            <person name="Gautier V."/>
            <person name="Ament-Velasquez S.L."/>
            <person name="Kruys A."/>
            <person name="Hutchinson M.I."/>
            <person name="Powell A.J."/>
            <person name="Barry K."/>
            <person name="Miller A.N."/>
            <person name="Grigoriev I.V."/>
            <person name="Debuchy R."/>
            <person name="Gladieux P."/>
            <person name="Hiltunen Thoren M."/>
            <person name="Johannesson H."/>
        </authorList>
    </citation>
    <scope>NUCLEOTIDE SEQUENCE [LARGE SCALE GENOMIC DNA]</scope>
    <source>
        <strain evidence="3">CBS 340.73</strain>
    </source>
</reference>